<evidence type="ECO:0000256" key="1">
    <source>
        <dbReference type="ARBA" id="ARBA00004477"/>
    </source>
</evidence>
<keyword evidence="3 20" id="KW-0444">Lipid biosynthesis</keyword>
<feature type="transmembrane region" description="Helical" evidence="20">
    <location>
        <begin position="283"/>
        <end position="305"/>
    </location>
</feature>
<dbReference type="GO" id="GO:0006695">
    <property type="term" value="P:cholesterol biosynthetic process"/>
    <property type="evidence" value="ECO:0007669"/>
    <property type="project" value="UniProtKB-KW"/>
</dbReference>
<evidence type="ECO:0000256" key="15">
    <source>
        <dbReference type="ARBA" id="ARBA00023166"/>
    </source>
</evidence>
<keyword evidence="4" id="KW-0153">Cholesterol metabolism</keyword>
<feature type="transmembrane region" description="Helical" evidence="20">
    <location>
        <begin position="130"/>
        <end position="150"/>
    </location>
</feature>
<keyword evidence="14 20" id="KW-0472">Membrane</keyword>
<keyword evidence="12 20" id="KW-0756">Sterol biosynthesis</keyword>
<feature type="transmembrane region" description="Helical" evidence="20">
    <location>
        <begin position="251"/>
        <end position="271"/>
    </location>
</feature>
<evidence type="ECO:0000313" key="21">
    <source>
        <dbReference type="EMBL" id="GFF21519.1"/>
    </source>
</evidence>
<evidence type="ECO:0000256" key="4">
    <source>
        <dbReference type="ARBA" id="ARBA00022548"/>
    </source>
</evidence>
<evidence type="ECO:0000256" key="10">
    <source>
        <dbReference type="ARBA" id="ARBA00022989"/>
    </source>
</evidence>
<dbReference type="AlphaFoldDB" id="A0A5M3ZD40"/>
<evidence type="ECO:0000256" key="6">
    <source>
        <dbReference type="ARBA" id="ARBA00022778"/>
    </source>
</evidence>
<keyword evidence="13 20" id="KW-0443">Lipid metabolism</keyword>
<protein>
    <recommendedName>
        <fullName evidence="18">7-dehydrocholesterol reductase</fullName>
        <ecNumber evidence="17">1.3.1.21</ecNumber>
    </recommendedName>
    <alternativeName>
        <fullName evidence="19">Sterol Delta(7)-reductase</fullName>
    </alternativeName>
</protein>
<dbReference type="Gene3D" id="1.20.120.1630">
    <property type="match status" value="1"/>
</dbReference>
<dbReference type="GO" id="GO:0005789">
    <property type="term" value="C:endoplasmic reticulum membrane"/>
    <property type="evidence" value="ECO:0007669"/>
    <property type="project" value="UniProtKB-SubCell"/>
</dbReference>
<dbReference type="VEuPathDB" id="FungiDB:ATEG_10062"/>
<proteinExistence type="inferred from homology"/>
<evidence type="ECO:0000256" key="2">
    <source>
        <dbReference type="ARBA" id="ARBA00005402"/>
    </source>
</evidence>
<feature type="transmembrane region" description="Helical" evidence="20">
    <location>
        <begin position="396"/>
        <end position="419"/>
    </location>
</feature>
<keyword evidence="8" id="KW-0521">NADP</keyword>
<comment type="similarity">
    <text evidence="2 20">Belongs to the ERG4/ERG24 family.</text>
</comment>
<evidence type="ECO:0000256" key="7">
    <source>
        <dbReference type="ARBA" id="ARBA00022824"/>
    </source>
</evidence>
<evidence type="ECO:0000256" key="11">
    <source>
        <dbReference type="ARBA" id="ARBA00023002"/>
    </source>
</evidence>
<keyword evidence="22" id="KW-1185">Reference proteome</keyword>
<comment type="subcellular location">
    <subcellularLocation>
        <location evidence="1">Endoplasmic reticulum membrane</location>
        <topology evidence="1">Multi-pass membrane protein</topology>
    </subcellularLocation>
</comment>
<evidence type="ECO:0000256" key="16">
    <source>
        <dbReference type="ARBA" id="ARBA00023221"/>
    </source>
</evidence>
<dbReference type="OrthoDB" id="5326588at2759"/>
<keyword evidence="9 20" id="KW-0752">Steroid biosynthesis</keyword>
<dbReference type="Pfam" id="PF01222">
    <property type="entry name" value="ERG4_ERG24"/>
    <property type="match status" value="1"/>
</dbReference>
<evidence type="ECO:0000256" key="20">
    <source>
        <dbReference type="RuleBase" id="RU369120"/>
    </source>
</evidence>
<evidence type="ECO:0000256" key="17">
    <source>
        <dbReference type="ARBA" id="ARBA00038851"/>
    </source>
</evidence>
<evidence type="ECO:0000256" key="19">
    <source>
        <dbReference type="ARBA" id="ARBA00042688"/>
    </source>
</evidence>
<evidence type="ECO:0000256" key="5">
    <source>
        <dbReference type="ARBA" id="ARBA00022692"/>
    </source>
</evidence>
<keyword evidence="5 20" id="KW-0812">Transmembrane</keyword>
<dbReference type="GO" id="GO:0016132">
    <property type="term" value="P:brassinosteroid biosynthetic process"/>
    <property type="evidence" value="ECO:0007669"/>
    <property type="project" value="TreeGrafter"/>
</dbReference>
<evidence type="ECO:0000256" key="3">
    <source>
        <dbReference type="ARBA" id="ARBA00022516"/>
    </source>
</evidence>
<evidence type="ECO:0000256" key="13">
    <source>
        <dbReference type="ARBA" id="ARBA00023098"/>
    </source>
</evidence>
<dbReference type="PANTHER" id="PTHR21257">
    <property type="entry name" value="DELTA(14)-STEROL REDUCTASE"/>
    <property type="match status" value="1"/>
</dbReference>
<organism evidence="21 22">
    <name type="scientific">Aspergillus terreus</name>
    <dbReference type="NCBI Taxonomy" id="33178"/>
    <lineage>
        <taxon>Eukaryota</taxon>
        <taxon>Fungi</taxon>
        <taxon>Dikarya</taxon>
        <taxon>Ascomycota</taxon>
        <taxon>Pezizomycotina</taxon>
        <taxon>Eurotiomycetes</taxon>
        <taxon>Eurotiomycetidae</taxon>
        <taxon>Eurotiales</taxon>
        <taxon>Aspergillaceae</taxon>
        <taxon>Aspergillus</taxon>
        <taxon>Aspergillus subgen. Circumdati</taxon>
    </lineage>
</organism>
<dbReference type="GO" id="GO:0047598">
    <property type="term" value="F:7-dehydrocholesterol reductase activity"/>
    <property type="evidence" value="ECO:0007669"/>
    <property type="project" value="UniProtKB-EC"/>
</dbReference>
<evidence type="ECO:0000256" key="18">
    <source>
        <dbReference type="ARBA" id="ARBA00039984"/>
    </source>
</evidence>
<evidence type="ECO:0000256" key="12">
    <source>
        <dbReference type="ARBA" id="ARBA00023011"/>
    </source>
</evidence>
<feature type="transmembrane region" description="Helical" evidence="20">
    <location>
        <begin position="37"/>
        <end position="57"/>
    </location>
</feature>
<accession>A0A5M3ZD40</accession>
<dbReference type="InterPro" id="IPR001171">
    <property type="entry name" value="ERG24_DHCR-like"/>
</dbReference>
<dbReference type="EMBL" id="BLJY01000015">
    <property type="protein sequence ID" value="GFF21519.1"/>
    <property type="molecule type" value="Genomic_DNA"/>
</dbReference>
<evidence type="ECO:0000256" key="8">
    <source>
        <dbReference type="ARBA" id="ARBA00022857"/>
    </source>
</evidence>
<keyword evidence="16 20" id="KW-0753">Steroid metabolism</keyword>
<keyword evidence="10 20" id="KW-1133">Transmembrane helix</keyword>
<reference evidence="21 22" key="1">
    <citation type="submission" date="2020-01" db="EMBL/GenBank/DDBJ databases">
        <title>Aspergillus terreus IFO 6365 whole genome shotgun sequence.</title>
        <authorList>
            <person name="Kanamasa S."/>
            <person name="Takahashi H."/>
        </authorList>
    </citation>
    <scope>NUCLEOTIDE SEQUENCE [LARGE SCALE GENOMIC DNA]</scope>
    <source>
        <strain evidence="21 22">IFO 6365</strain>
    </source>
</reference>
<keyword evidence="7" id="KW-0256">Endoplasmic reticulum</keyword>
<gene>
    <name evidence="21" type="ORF">ATEIFO6365_0015009000</name>
</gene>
<keyword evidence="6" id="KW-0152">Cholesterol biosynthesis</keyword>
<dbReference type="Proteomes" id="UP000452235">
    <property type="component" value="Unassembled WGS sequence"/>
</dbReference>
<name>A0A5M3ZD40_ASPTE</name>
<dbReference type="EC" id="1.3.1.21" evidence="17"/>
<evidence type="ECO:0000256" key="9">
    <source>
        <dbReference type="ARBA" id="ARBA00022955"/>
    </source>
</evidence>
<sequence>MAPVAVPYVLLQGTDKQTRSPNIFWGRRQHVSAFSGLLSLGLVVGSIFLTLFLHICLEHFGGSIWAAITEPLFVQSPFVFILRYLPAVSAGPVLGYAGWVVVQAMLYTVVPGKVVHGPPTPGGHSHPYLMNGLSCWFLTLCGFVLAGYVGGVGAIASIARSWGSLLVVANIYGLITAVLAYVKAHVSPTFERDRRFSGSILHDFLAGIELNPRLGALWDVKLFQIGRVGMNSWVLIDLAFMAKQYEAFGSISNSMVAVTLFHAIYTIDFFVNEDWYLSTIDIALDHFGFCLGWGPAAWLPMIYTIQAQYLALYPTHLPWGIFSVLLMAGVAGYILFRLSNYEKQILRGSGSNRFIESRQRVISAQYTTGSGDIHESRLLYSGCWGIVRHPNYIGDIIFSFCTCVTCGWNYILPYIYFIYMTCLLVHRCHRDEKRCSTKYGAYWEQYKRLVPWRMVPGIL</sequence>
<keyword evidence="11 20" id="KW-0560">Oxidoreductase</keyword>
<dbReference type="PANTHER" id="PTHR21257:SF38">
    <property type="entry name" value="7-DEHYDROCHOLESTEROL REDUCTASE"/>
    <property type="match status" value="1"/>
</dbReference>
<evidence type="ECO:0000313" key="22">
    <source>
        <dbReference type="Proteomes" id="UP000452235"/>
    </source>
</evidence>
<dbReference type="PROSITE" id="PS01018">
    <property type="entry name" value="STEROL_REDUCT_2"/>
    <property type="match status" value="1"/>
</dbReference>
<keyword evidence="15 20" id="KW-1207">Sterol metabolism</keyword>
<evidence type="ECO:0000256" key="14">
    <source>
        <dbReference type="ARBA" id="ARBA00023136"/>
    </source>
</evidence>
<comment type="caution">
    <text evidence="21">The sequence shown here is derived from an EMBL/GenBank/DDBJ whole genome shotgun (WGS) entry which is preliminary data.</text>
</comment>
<feature type="transmembrane region" description="Helical" evidence="20">
    <location>
        <begin position="317"/>
        <end position="336"/>
    </location>
</feature>
<feature type="transmembrane region" description="Helical" evidence="20">
    <location>
        <begin position="162"/>
        <end position="182"/>
    </location>
</feature>
<dbReference type="InterPro" id="IPR018083">
    <property type="entry name" value="Sterol_reductase_CS"/>
</dbReference>